<evidence type="ECO:0000313" key="1">
    <source>
        <dbReference type="EMBL" id="THV61066.1"/>
    </source>
</evidence>
<protein>
    <submittedName>
        <fullName evidence="1">Uncharacterized protein</fullName>
    </submittedName>
</protein>
<reference evidence="1 2" key="1">
    <citation type="submission" date="2019-03" db="EMBL/GenBank/DDBJ databases">
        <title>Muricauda SCR12 sp.nov, a marine bacterium isolated from Pacific Ocean:the Okinawa trough.</title>
        <authorList>
            <person name="Liu L."/>
        </authorList>
    </citation>
    <scope>NUCLEOTIDE SEQUENCE [LARGE SCALE GENOMIC DNA]</scope>
    <source>
        <strain evidence="1 2">SCR12</strain>
    </source>
</reference>
<dbReference type="AlphaFoldDB" id="A0A4V4HXH6"/>
<dbReference type="RefSeq" id="WP_136564854.1">
    <property type="nucleotide sequence ID" value="NZ_SNTZ01000001.1"/>
</dbReference>
<name>A0A4V4HXH6_9FLAO</name>
<comment type="caution">
    <text evidence="1">The sequence shown here is derived from an EMBL/GenBank/DDBJ whole genome shotgun (WGS) entry which is preliminary data.</text>
</comment>
<sequence>MKKQVKSTFGLCLVATAFTLVVSGYLYYSYNCAPTPKKNEYSNYVGYISQNTALLNDVYELCGGKRIYYVYNGASYRAYNKNKGFFRKNILKEYENKGYDDSGYLNFRFLVNCEGNPGWFEIIQTDLTLQETELDEDMVSQLLQLTSDPRYWNILLIEDEPINYYMYISYRIENGTITEILP</sequence>
<dbReference type="Proteomes" id="UP000310406">
    <property type="component" value="Unassembled WGS sequence"/>
</dbReference>
<dbReference type="OrthoDB" id="883593at2"/>
<keyword evidence="2" id="KW-1185">Reference proteome</keyword>
<proteinExistence type="predicted"/>
<gene>
    <name evidence="1" type="ORF">EZV76_01685</name>
</gene>
<accession>A0A4V4HXH6</accession>
<dbReference type="EMBL" id="SNTZ01000001">
    <property type="protein sequence ID" value="THV61066.1"/>
    <property type="molecule type" value="Genomic_DNA"/>
</dbReference>
<organism evidence="1 2">
    <name type="scientific">Flagellimonas alvinocaridis</name>
    <dbReference type="NCBI Taxonomy" id="2530200"/>
    <lineage>
        <taxon>Bacteria</taxon>
        <taxon>Pseudomonadati</taxon>
        <taxon>Bacteroidota</taxon>
        <taxon>Flavobacteriia</taxon>
        <taxon>Flavobacteriales</taxon>
        <taxon>Flavobacteriaceae</taxon>
        <taxon>Flagellimonas</taxon>
    </lineage>
</organism>
<evidence type="ECO:0000313" key="2">
    <source>
        <dbReference type="Proteomes" id="UP000310406"/>
    </source>
</evidence>